<dbReference type="Gene3D" id="2.130.10.10">
    <property type="entry name" value="YVTN repeat-like/Quinoprotein amine dehydrogenase"/>
    <property type="match status" value="5"/>
</dbReference>
<dbReference type="OrthoDB" id="2161897at2759"/>
<sequence>MIYLQQFDQISPIASSVSVLLMKHGAGADKTSLQSIGHLFHDVAVMVQRFSIPLNFHPLQVYDTALTFSPRLSFLCTMYQDKRFYGVMGDRIDDWGPTLLTSKLETTILCVAYSRDGKTVACGCADRTLNLFSTVTGKLVQSFSGSVGPILYVAFCPDGDTLITASSDKFVCTWSISGEKRVFAFKTGSFVLRSFAVCAQFDRYAIATDERVIKLFDLKTHKLLQTISGQEQVSRCLAFSPDAKLLVSGSETVVKVFSTETGELVQSFNGHSGSIHGIVVLPDNDMIASCSDDKSIRLWSMSTSKCLHVFNDHEDAVNAISVSSNGMMLVSASDDKNIKIFSVPKRKLVKTFTGHNTAAKSVAISPDGFTLASGAADLKVWSVTEKPAQVFEDDHSAAVTVVEFNPTNDICITGSADTTVRCWSMSSGRMILAFRAHSEAITALAFSAQGDLVASGDRSGRTLVWTLSTGEIVCSAHSNQTAVASIAFFPDGKKLACGHVQEPAFVHFLDSKPSKILATVFKQVSKVCVSRDNDTFAFATSEPRVKVFQCSDDDLWKSFKNHTHTIWDVAFSPDGTKIASVSEDKTVRVFDWARKTLLHTFAKTATTVGHSASVKSVSFKDNVTLITRDEDGVSFAWSLKGAEKDWKSVHAMDFANPRLHYAHLAEDGWIHCLGERLMWIPFELRGVMKARGNHIVLGSVFGVVTIIRVGRDP</sequence>
<dbReference type="CDD" id="cd00200">
    <property type="entry name" value="WD40"/>
    <property type="match status" value="2"/>
</dbReference>
<feature type="repeat" description="WD" evidence="3">
    <location>
        <begin position="310"/>
        <end position="351"/>
    </location>
</feature>
<dbReference type="InterPro" id="IPR036322">
    <property type="entry name" value="WD40_repeat_dom_sf"/>
</dbReference>
<dbReference type="InterPro" id="IPR001680">
    <property type="entry name" value="WD40_rpt"/>
</dbReference>
<feature type="repeat" description="WD" evidence="3">
    <location>
        <begin position="268"/>
        <end position="309"/>
    </location>
</feature>
<organism evidence="4 5">
    <name type="scientific">Chytriomyces confervae</name>
    <dbReference type="NCBI Taxonomy" id="246404"/>
    <lineage>
        <taxon>Eukaryota</taxon>
        <taxon>Fungi</taxon>
        <taxon>Fungi incertae sedis</taxon>
        <taxon>Chytridiomycota</taxon>
        <taxon>Chytridiomycota incertae sedis</taxon>
        <taxon>Chytridiomycetes</taxon>
        <taxon>Chytridiales</taxon>
        <taxon>Chytriomycetaceae</taxon>
        <taxon>Chytriomyces</taxon>
    </lineage>
</organism>
<reference evidence="4 5" key="1">
    <citation type="journal article" date="2019" name="Sci. Rep.">
        <title>Comparative genomics of chytrid fungi reveal insights into the obligate biotrophic and pathogenic lifestyle of Synchytrium endobioticum.</title>
        <authorList>
            <person name="van de Vossenberg B.T.L.H."/>
            <person name="Warris S."/>
            <person name="Nguyen H.D.T."/>
            <person name="van Gent-Pelzer M.P.E."/>
            <person name="Joly D.L."/>
            <person name="van de Geest H.C."/>
            <person name="Bonants P.J.M."/>
            <person name="Smith D.S."/>
            <person name="Levesque C.A."/>
            <person name="van der Lee T.A.J."/>
        </authorList>
    </citation>
    <scope>NUCLEOTIDE SEQUENCE [LARGE SCALE GENOMIC DNA]</scope>
    <source>
        <strain evidence="4 5">CBS 675.73</strain>
    </source>
</reference>
<dbReference type="PROSITE" id="PS50294">
    <property type="entry name" value="WD_REPEATS_REGION"/>
    <property type="match status" value="5"/>
</dbReference>
<feature type="repeat" description="WD" evidence="3">
    <location>
        <begin position="392"/>
        <end position="433"/>
    </location>
</feature>
<dbReference type="Pfam" id="PF00400">
    <property type="entry name" value="WD40"/>
    <property type="match status" value="9"/>
</dbReference>
<dbReference type="PANTHER" id="PTHR19848:SF8">
    <property type="entry name" value="F-BOX AND WD REPEAT DOMAIN CONTAINING 7"/>
    <property type="match status" value="1"/>
</dbReference>
<dbReference type="SUPFAM" id="SSF50978">
    <property type="entry name" value="WD40 repeat-like"/>
    <property type="match status" value="2"/>
</dbReference>
<feature type="repeat" description="WD" evidence="3">
    <location>
        <begin position="559"/>
        <end position="600"/>
    </location>
</feature>
<dbReference type="InterPro" id="IPR015943">
    <property type="entry name" value="WD40/YVTN_repeat-like_dom_sf"/>
</dbReference>
<keyword evidence="2" id="KW-0677">Repeat</keyword>
<dbReference type="PANTHER" id="PTHR19848">
    <property type="entry name" value="WD40 REPEAT PROTEIN"/>
    <property type="match status" value="1"/>
</dbReference>
<evidence type="ECO:0000256" key="3">
    <source>
        <dbReference type="PROSITE-ProRule" id="PRU00221"/>
    </source>
</evidence>
<dbReference type="STRING" id="246404.A0A507CJB2"/>
<dbReference type="EMBL" id="QEAP01001909">
    <property type="protein sequence ID" value="TPX39569.1"/>
    <property type="molecule type" value="Genomic_DNA"/>
</dbReference>
<evidence type="ECO:0000256" key="2">
    <source>
        <dbReference type="ARBA" id="ARBA00022737"/>
    </source>
</evidence>
<comment type="caution">
    <text evidence="4">The sequence shown here is derived from an EMBL/GenBank/DDBJ whole genome shotgun (WGS) entry which is preliminary data.</text>
</comment>
<accession>A0A507CJB2</accession>
<evidence type="ECO:0000313" key="4">
    <source>
        <dbReference type="EMBL" id="TPX39569.1"/>
    </source>
</evidence>
<dbReference type="SUPFAM" id="SSF63829">
    <property type="entry name" value="Calcium-dependent phosphotriesterase"/>
    <property type="match status" value="1"/>
</dbReference>
<evidence type="ECO:0000256" key="1">
    <source>
        <dbReference type="ARBA" id="ARBA00022574"/>
    </source>
</evidence>
<name>A0A507CJB2_9FUNG</name>
<dbReference type="AlphaFoldDB" id="A0A507CJB2"/>
<feature type="non-terminal residue" evidence="4">
    <location>
        <position position="713"/>
    </location>
</feature>
<evidence type="ECO:0000313" key="5">
    <source>
        <dbReference type="Proteomes" id="UP000320333"/>
    </source>
</evidence>
<gene>
    <name evidence="4" type="ORF">CcCBS67573_g10664</name>
</gene>
<proteinExistence type="predicted"/>
<keyword evidence="5" id="KW-1185">Reference proteome</keyword>
<keyword evidence="1 3" id="KW-0853">WD repeat</keyword>
<dbReference type="SMART" id="SM00320">
    <property type="entry name" value="WD40"/>
    <property type="match status" value="13"/>
</dbReference>
<dbReference type="PROSITE" id="PS50082">
    <property type="entry name" value="WD_REPEATS_2"/>
    <property type="match status" value="6"/>
</dbReference>
<feature type="repeat" description="WD" evidence="3">
    <location>
        <begin position="434"/>
        <end position="475"/>
    </location>
</feature>
<feature type="repeat" description="WD" evidence="3">
    <location>
        <begin position="143"/>
        <end position="184"/>
    </location>
</feature>
<protein>
    <submittedName>
        <fullName evidence="4">Uncharacterized protein</fullName>
    </submittedName>
</protein>
<dbReference type="Proteomes" id="UP000320333">
    <property type="component" value="Unassembled WGS sequence"/>
</dbReference>